<keyword evidence="3" id="KW-1185">Reference proteome</keyword>
<gene>
    <name evidence="2" type="ORF">SAMN05892877_13437</name>
</gene>
<dbReference type="Proteomes" id="UP000219167">
    <property type="component" value="Unassembled WGS sequence"/>
</dbReference>
<dbReference type="AlphaFoldDB" id="A0A285V5Z4"/>
<organism evidence="2 3">
    <name type="scientific">Rhizobium subbaraonis</name>
    <dbReference type="NCBI Taxonomy" id="908946"/>
    <lineage>
        <taxon>Bacteria</taxon>
        <taxon>Pseudomonadati</taxon>
        <taxon>Pseudomonadota</taxon>
        <taxon>Alphaproteobacteria</taxon>
        <taxon>Hyphomicrobiales</taxon>
        <taxon>Rhizobiaceae</taxon>
        <taxon>Rhizobium/Agrobacterium group</taxon>
        <taxon>Rhizobium</taxon>
    </lineage>
</organism>
<sequence length="114" mass="13543">MRDPRLPGAACRRKRRHAGQDRHIYAAEKGGPRFDSKMSNEDRRSFDRGVRRYRLDEEVEGLATFIDRLKELPLEERAFAIKLTERMRHETSTICRLKMWRAHSAWVRPSYVSV</sequence>
<evidence type="ECO:0000256" key="1">
    <source>
        <dbReference type="SAM" id="MobiDB-lite"/>
    </source>
</evidence>
<accession>A0A285V5Z4</accession>
<protein>
    <submittedName>
        <fullName evidence="2">Uncharacterized protein</fullName>
    </submittedName>
</protein>
<reference evidence="2 3" key="1">
    <citation type="submission" date="2017-08" db="EMBL/GenBank/DDBJ databases">
        <authorList>
            <person name="de Groot N.N."/>
        </authorList>
    </citation>
    <scope>NUCLEOTIDE SEQUENCE [LARGE SCALE GENOMIC DNA]</scope>
    <source>
        <strain evidence="2 3">JC85</strain>
    </source>
</reference>
<dbReference type="EMBL" id="OBQD01000034">
    <property type="protein sequence ID" value="SOC47931.1"/>
    <property type="molecule type" value="Genomic_DNA"/>
</dbReference>
<proteinExistence type="predicted"/>
<feature type="compositionally biased region" description="Basic and acidic residues" evidence="1">
    <location>
        <begin position="18"/>
        <end position="41"/>
    </location>
</feature>
<feature type="region of interest" description="Disordered" evidence="1">
    <location>
        <begin position="1"/>
        <end position="41"/>
    </location>
</feature>
<name>A0A285V5Z4_9HYPH</name>
<evidence type="ECO:0000313" key="3">
    <source>
        <dbReference type="Proteomes" id="UP000219167"/>
    </source>
</evidence>
<evidence type="ECO:0000313" key="2">
    <source>
        <dbReference type="EMBL" id="SOC47931.1"/>
    </source>
</evidence>